<dbReference type="Proteomes" id="UP000230551">
    <property type="component" value="Unassembled WGS sequence"/>
</dbReference>
<dbReference type="PANTHER" id="PTHR30283">
    <property type="entry name" value="PEROXIDE STRESS RESPONSE PROTEIN YAAA"/>
    <property type="match status" value="1"/>
</dbReference>
<dbReference type="GO" id="GO:0033194">
    <property type="term" value="P:response to hydroperoxide"/>
    <property type="evidence" value="ECO:0007669"/>
    <property type="project" value="TreeGrafter"/>
</dbReference>
<dbReference type="STRING" id="85968.GCA_900073015_03565"/>
<reference evidence="2 3" key="1">
    <citation type="journal article" date="2017" name="Infect. Genet. Evol.">
        <title>The new phylogeny of the genus Mycobacterium: The old and the news.</title>
        <authorList>
            <person name="Tortoli E."/>
            <person name="Fedrizzi T."/>
            <person name="Meehan C.J."/>
            <person name="Trovato A."/>
            <person name="Grottola A."/>
            <person name="Giacobazzi E."/>
            <person name="Serpini G.F."/>
            <person name="Tagliazucchi S."/>
            <person name="Fabio A."/>
            <person name="Bettua C."/>
            <person name="Bertorelli R."/>
            <person name="Frascaro F."/>
            <person name="De Sanctis V."/>
            <person name="Pecorari M."/>
            <person name="Jousson O."/>
            <person name="Segata N."/>
            <person name="Cirillo D.M."/>
        </authorList>
    </citation>
    <scope>NUCLEOTIDE SEQUENCE [LARGE SCALE GENOMIC DNA]</scope>
    <source>
        <strain evidence="2 3">CIP1034565</strain>
    </source>
</reference>
<dbReference type="RefSeq" id="WP_090593042.1">
    <property type="nucleotide sequence ID" value="NZ_CP104302.1"/>
</dbReference>
<evidence type="ECO:0000313" key="3">
    <source>
        <dbReference type="Proteomes" id="UP000230551"/>
    </source>
</evidence>
<dbReference type="Pfam" id="PF03883">
    <property type="entry name" value="H2O2_YaaD"/>
    <property type="match status" value="1"/>
</dbReference>
<organism evidence="2 3">
    <name type="scientific">Mycolicibacterium brumae</name>
    <dbReference type="NCBI Taxonomy" id="85968"/>
    <lineage>
        <taxon>Bacteria</taxon>
        <taxon>Bacillati</taxon>
        <taxon>Actinomycetota</taxon>
        <taxon>Actinomycetes</taxon>
        <taxon>Mycobacteriales</taxon>
        <taxon>Mycobacteriaceae</taxon>
        <taxon>Mycolicibacterium</taxon>
    </lineage>
</organism>
<evidence type="ECO:0000313" key="2">
    <source>
        <dbReference type="EMBL" id="PIB76509.1"/>
    </source>
</evidence>
<evidence type="ECO:0000256" key="1">
    <source>
        <dbReference type="SAM" id="MobiDB-lite"/>
    </source>
</evidence>
<dbReference type="EMBL" id="PDCN02000004">
    <property type="protein sequence ID" value="PIB76509.1"/>
    <property type="molecule type" value="Genomic_DNA"/>
</dbReference>
<accession>A0A2G5PDX1</accession>
<keyword evidence="3" id="KW-1185">Reference proteome</keyword>
<name>A0A2G5PDX1_9MYCO</name>
<proteinExistence type="predicted"/>
<dbReference type="InterPro" id="IPR005583">
    <property type="entry name" value="YaaA"/>
</dbReference>
<dbReference type="AlphaFoldDB" id="A0A2G5PDX1"/>
<protein>
    <submittedName>
        <fullName evidence="2">Peroxide stress protein YaaA</fullName>
    </submittedName>
</protein>
<dbReference type="PANTHER" id="PTHR30283:SF4">
    <property type="entry name" value="PEROXIDE STRESS RESISTANCE PROTEIN YAAA"/>
    <property type="match status" value="1"/>
</dbReference>
<feature type="region of interest" description="Disordered" evidence="1">
    <location>
        <begin position="129"/>
        <end position="160"/>
    </location>
</feature>
<dbReference type="NCBIfam" id="NF002544">
    <property type="entry name" value="PRK02101.2-1"/>
    <property type="match status" value="1"/>
</dbReference>
<dbReference type="GO" id="GO:0005829">
    <property type="term" value="C:cytosol"/>
    <property type="evidence" value="ECO:0007669"/>
    <property type="project" value="TreeGrafter"/>
</dbReference>
<comment type="caution">
    <text evidence="2">The sequence shown here is derived from an EMBL/GenBank/DDBJ whole genome shotgun (WGS) entry which is preliminary data.</text>
</comment>
<sequence>MIVLLPPSETKRPGGDGPPLDLADLSFRSLTALRAELVDDLVTLAADPAASRAALGISAKQDDEIERNATLRTSPTMAAIDRYTGVLYDALDVDSLKPAAAARARARLVVCSALFGLLRADDPIPAYRLSAGSKLPSRPGSTSEERARKRPGASTPRPGLAVRWRPLLEPALAALAADELVVDLRSGAYAGLGKVPGAVTVDVLSQAPNGQRSVVSHFNKAHKGRLAQVLATSRADPDDAAKVAGIARRAGMRVERDGDHLTLVLLP</sequence>
<dbReference type="OrthoDB" id="3210767at2"/>
<gene>
    <name evidence="2" type="ORF">CQY22_005145</name>
</gene>